<accession>A0A2S7FEE4</accession>
<dbReference type="RefSeq" id="WP_104675544.1">
    <property type="nucleotide sequence ID" value="NZ_LRDH01000035.1"/>
</dbReference>
<organism evidence="1 2">
    <name type="scientific">Clostridium butyricum</name>
    <dbReference type="NCBI Taxonomy" id="1492"/>
    <lineage>
        <taxon>Bacteria</taxon>
        <taxon>Bacillati</taxon>
        <taxon>Bacillota</taxon>
        <taxon>Clostridia</taxon>
        <taxon>Eubacteriales</taxon>
        <taxon>Clostridiaceae</taxon>
        <taxon>Clostridium</taxon>
    </lineage>
</organism>
<dbReference type="Proteomes" id="UP000238081">
    <property type="component" value="Unassembled WGS sequence"/>
</dbReference>
<evidence type="ECO:0000313" key="1">
    <source>
        <dbReference type="EMBL" id="PPV17291.1"/>
    </source>
</evidence>
<protein>
    <submittedName>
        <fullName evidence="1">Transposase</fullName>
    </submittedName>
</protein>
<sequence>MIERDWEFEKIKKYKESSLRENIYNKANVKKYKECPYCGSKKIIKYGKYNGIQRYQCKNEDCNKTFSNTTNSVWKYLKHKPEKWFEFIELMGEHTTLNECAAKLEISIVTAFYWRHKIFHAIENNYKPEKFDEVVDVDTYYTEKCYKGSRNKNYTYADKVKNKFDKMYGLVPRSVSVLIAEEAGKMPLIRRTENNETIVNNFNNNVLKIAAKDCYMRTDYFTNKKLKNNLLQYNKKLSNETKKKYGLKIIGNRIEDKIKDDKKKNIIAYLTAWLSRCKGIATKYINHYYNFYSLIDSEKVFDYMSIFFELLKKGSYTSVNELRKTHIENY</sequence>
<dbReference type="AlphaFoldDB" id="A0A2S7FEE4"/>
<reference evidence="1 2" key="1">
    <citation type="submission" date="2016-01" db="EMBL/GenBank/DDBJ databases">
        <title>Characterization of the Clostridium difficile lineages that are prevalent in Hong Kong and China.</title>
        <authorList>
            <person name="Kwok J.S.-L."/>
            <person name="Lam W.-Y."/>
            <person name="Ip M."/>
            <person name="Chan T.-F."/>
            <person name="Hawkey P.M."/>
            <person name="Tsui S.K.-W."/>
        </authorList>
    </citation>
    <scope>NUCLEOTIDE SEQUENCE [LARGE SCALE GENOMIC DNA]</scope>
    <source>
        <strain evidence="1 2">300064</strain>
    </source>
</reference>
<evidence type="ECO:0000313" key="2">
    <source>
        <dbReference type="Proteomes" id="UP000238081"/>
    </source>
</evidence>
<comment type="caution">
    <text evidence="1">The sequence shown here is derived from an EMBL/GenBank/DDBJ whole genome shotgun (WGS) entry which is preliminary data.</text>
</comment>
<name>A0A2S7FEE4_CLOBU</name>
<proteinExistence type="predicted"/>
<dbReference type="EMBL" id="LRDH01000035">
    <property type="protein sequence ID" value="PPV17291.1"/>
    <property type="molecule type" value="Genomic_DNA"/>
</dbReference>
<gene>
    <name evidence="1" type="ORF">AWN73_08195</name>
</gene>